<feature type="domain" description="Transcription factor NikR nickel binding C-terminal" evidence="1">
    <location>
        <begin position="95"/>
        <end position="156"/>
    </location>
</feature>
<evidence type="ECO:0000313" key="2">
    <source>
        <dbReference type="EMBL" id="BES80841.1"/>
    </source>
</evidence>
<dbReference type="RefSeq" id="WP_338251417.1">
    <property type="nucleotide sequence ID" value="NZ_AP028907.1"/>
</dbReference>
<accession>A0ABM8IXE4</accession>
<dbReference type="Pfam" id="PF08753">
    <property type="entry name" value="NikR_C"/>
    <property type="match status" value="1"/>
</dbReference>
<keyword evidence="3" id="KW-1185">Reference proteome</keyword>
<evidence type="ECO:0000313" key="3">
    <source>
        <dbReference type="Proteomes" id="UP001341135"/>
    </source>
</evidence>
<proteinExistence type="predicted"/>
<evidence type="ECO:0000259" key="1">
    <source>
        <dbReference type="Pfam" id="PF08753"/>
    </source>
</evidence>
<dbReference type="InterPro" id="IPR045865">
    <property type="entry name" value="ACT-like_dom_sf"/>
</dbReference>
<dbReference type="GeneID" id="89288441"/>
<dbReference type="InterPro" id="IPR050192">
    <property type="entry name" value="CopG/NikR_regulator"/>
</dbReference>
<dbReference type="Proteomes" id="UP001341135">
    <property type="component" value="Chromosome"/>
</dbReference>
<dbReference type="EMBL" id="AP028907">
    <property type="protein sequence ID" value="BES80841.1"/>
    <property type="molecule type" value="Genomic_DNA"/>
</dbReference>
<dbReference type="SUPFAM" id="SSF47598">
    <property type="entry name" value="Ribbon-helix-helix"/>
    <property type="match status" value="1"/>
</dbReference>
<dbReference type="PANTHER" id="PTHR34719">
    <property type="entry name" value="NICKEL-RESPONSIVE REGULATOR"/>
    <property type="match status" value="1"/>
</dbReference>
<dbReference type="InterPro" id="IPR010985">
    <property type="entry name" value="Ribbon_hlx_hlx"/>
</dbReference>
<dbReference type="CDD" id="cd22231">
    <property type="entry name" value="RHH_NikR_HicB-like"/>
    <property type="match status" value="1"/>
</dbReference>
<dbReference type="PANTHER" id="PTHR34719:SF2">
    <property type="entry name" value="NICKEL-RESPONSIVE REGULATOR"/>
    <property type="match status" value="1"/>
</dbReference>
<protein>
    <recommendedName>
        <fullName evidence="1">Transcription factor NikR nickel binding C-terminal domain-containing protein</fullName>
    </recommendedName>
</protein>
<reference evidence="2 3" key="1">
    <citation type="submission" date="2023-09" db="EMBL/GenBank/DDBJ databases">
        <title>Pyrofollis japonicus gen. nov. sp. nov., a novel member of the family Pyrodictiaceae isolated from the Iheya North hydrothermal field.</title>
        <authorList>
            <person name="Miyazaki U."/>
            <person name="Sanari M."/>
            <person name="Tame A."/>
            <person name="Kitajima M."/>
            <person name="Okamoto A."/>
            <person name="Sawayama S."/>
            <person name="Miyazaki J."/>
            <person name="Takai K."/>
            <person name="Nakagawa S."/>
        </authorList>
    </citation>
    <scope>NUCLEOTIDE SEQUENCE [LARGE SCALE GENOMIC DNA]</scope>
    <source>
        <strain evidence="2 3">AV2</strain>
    </source>
</reference>
<dbReference type="SUPFAM" id="SSF55021">
    <property type="entry name" value="ACT-like"/>
    <property type="match status" value="1"/>
</dbReference>
<name>A0ABM8IXE4_9CREN</name>
<dbReference type="InterPro" id="IPR014864">
    <property type="entry name" value="TF_NikR_Ni-bd_C"/>
</dbReference>
<sequence length="165" mass="18275">MRASFYSAIPCIAGFYGRTGVRVARGRSMVVKTGVALPDNVYRQLVEISKNMGYTSISRVIRDAVELFVAFNRWWSHSGTVGGTFQLLVPGDNESIASSIHRAVRDYPDIVDSVIAVRLSSGYMLYVMLVHGSGNRVKELYKLFTRIRGVLSLQASLLPIPMEDA</sequence>
<organism evidence="2 3">
    <name type="scientific">Pyrodictium abyssi</name>
    <dbReference type="NCBI Taxonomy" id="54256"/>
    <lineage>
        <taxon>Archaea</taxon>
        <taxon>Thermoproteota</taxon>
        <taxon>Thermoprotei</taxon>
        <taxon>Desulfurococcales</taxon>
        <taxon>Pyrodictiaceae</taxon>
        <taxon>Pyrodictium</taxon>
    </lineage>
</organism>
<dbReference type="Gene3D" id="3.30.70.1150">
    <property type="entry name" value="ACT-like. Chain A, domain 2"/>
    <property type="match status" value="1"/>
</dbReference>
<gene>
    <name evidence="2" type="ORF">PABY_04080</name>
</gene>
<dbReference type="InterPro" id="IPR027271">
    <property type="entry name" value="Acetolactate_synth/TF_NikR_C"/>
</dbReference>